<feature type="DNA-binding region" description="OmpR/PhoB-type" evidence="9">
    <location>
        <begin position="124"/>
        <end position="222"/>
    </location>
</feature>
<dbReference type="Gene3D" id="3.40.50.2300">
    <property type="match status" value="1"/>
</dbReference>
<evidence type="ECO:0000259" key="10">
    <source>
        <dbReference type="PROSITE" id="PS50110"/>
    </source>
</evidence>
<dbReference type="PROSITE" id="PS51755">
    <property type="entry name" value="OMPR_PHOB"/>
    <property type="match status" value="1"/>
</dbReference>
<proteinExistence type="predicted"/>
<dbReference type="InterPro" id="IPR036388">
    <property type="entry name" value="WH-like_DNA-bd_sf"/>
</dbReference>
<dbReference type="CDD" id="cd00383">
    <property type="entry name" value="trans_reg_C"/>
    <property type="match status" value="1"/>
</dbReference>
<name>A0A9P1KXM2_PARSO</name>
<protein>
    <recommendedName>
        <fullName evidence="1">Stage 0 sporulation protein A homolog</fullName>
    </recommendedName>
</protein>
<dbReference type="AlphaFoldDB" id="A0A9P1KXM2"/>
<reference evidence="13" key="1">
    <citation type="submission" date="2015-01" db="EMBL/GenBank/DDBJ databases">
        <authorList>
            <person name="Aslett A.Martin."/>
            <person name="De Silva Nishadi"/>
        </authorList>
    </citation>
    <scope>NUCLEOTIDE SEQUENCE [LARGE SCALE GENOMIC DNA]</scope>
    <source>
        <strain evidence="13">UMC4404</strain>
    </source>
</reference>
<dbReference type="InterPro" id="IPR001867">
    <property type="entry name" value="OmpR/PhoB-type_DNA-bd"/>
</dbReference>
<comment type="function">
    <text evidence="7">May play the central regulatory role in sporulation. It may be an element of the effector pathway responsible for the activation of sporulation genes in response to nutritional stress. Spo0A may act in concert with spo0H (a sigma factor) to control the expression of some genes that are critical to the sporulation process.</text>
</comment>
<feature type="domain" description="Response regulatory" evidence="10">
    <location>
        <begin position="2"/>
        <end position="115"/>
    </location>
</feature>
<dbReference type="SUPFAM" id="SSF52172">
    <property type="entry name" value="CheY-like"/>
    <property type="match status" value="1"/>
</dbReference>
<keyword evidence="4" id="KW-0805">Transcription regulation</keyword>
<dbReference type="Proteomes" id="UP000049685">
    <property type="component" value="Unassembled WGS sequence"/>
</dbReference>
<dbReference type="Gene3D" id="1.10.10.10">
    <property type="entry name" value="Winged helix-like DNA-binding domain superfamily/Winged helix DNA-binding domain"/>
    <property type="match status" value="1"/>
</dbReference>
<dbReference type="InterPro" id="IPR011006">
    <property type="entry name" value="CheY-like_superfamily"/>
</dbReference>
<comment type="caution">
    <text evidence="12">The sequence shown here is derived from an EMBL/GenBank/DDBJ whole genome shotgun (WGS) entry which is preliminary data.</text>
</comment>
<evidence type="ECO:0000256" key="3">
    <source>
        <dbReference type="ARBA" id="ARBA00023012"/>
    </source>
</evidence>
<dbReference type="GO" id="GO:0032993">
    <property type="term" value="C:protein-DNA complex"/>
    <property type="evidence" value="ECO:0007669"/>
    <property type="project" value="TreeGrafter"/>
</dbReference>
<keyword evidence="6" id="KW-0804">Transcription</keyword>
<gene>
    <name evidence="12" type="primary">yedW</name>
    <name evidence="12" type="ORF">UMC4404_23171</name>
</gene>
<feature type="domain" description="OmpR/PhoB-type" evidence="11">
    <location>
        <begin position="124"/>
        <end position="222"/>
    </location>
</feature>
<dbReference type="SMART" id="SM00862">
    <property type="entry name" value="Trans_reg_C"/>
    <property type="match status" value="1"/>
</dbReference>
<accession>A0A9P1KXM2</accession>
<feature type="modified residue" description="4-aspartylphosphate" evidence="8">
    <location>
        <position position="50"/>
    </location>
</feature>
<dbReference type="PROSITE" id="PS50110">
    <property type="entry name" value="RESPONSE_REGULATORY"/>
    <property type="match status" value="1"/>
</dbReference>
<dbReference type="InterPro" id="IPR039420">
    <property type="entry name" value="WalR-like"/>
</dbReference>
<dbReference type="InterPro" id="IPR001789">
    <property type="entry name" value="Sig_transdc_resp-reg_receiver"/>
</dbReference>
<dbReference type="PANTHER" id="PTHR48111">
    <property type="entry name" value="REGULATOR OF RPOS"/>
    <property type="match status" value="1"/>
</dbReference>
<keyword evidence="5 9" id="KW-0238">DNA-binding</keyword>
<dbReference type="GO" id="GO:0005829">
    <property type="term" value="C:cytosol"/>
    <property type="evidence" value="ECO:0007669"/>
    <property type="project" value="TreeGrafter"/>
</dbReference>
<dbReference type="EMBL" id="CDNY01000024">
    <property type="protein sequence ID" value="CEN31734.1"/>
    <property type="molecule type" value="Genomic_DNA"/>
</dbReference>
<organism evidence="12 13">
    <name type="scientific">Paraclostridium sordellii</name>
    <name type="common">Clostridium sordellii</name>
    <dbReference type="NCBI Taxonomy" id="1505"/>
    <lineage>
        <taxon>Bacteria</taxon>
        <taxon>Bacillati</taxon>
        <taxon>Bacillota</taxon>
        <taxon>Clostridia</taxon>
        <taxon>Peptostreptococcales</taxon>
        <taxon>Peptostreptococcaceae</taxon>
        <taxon>Paraclostridium</taxon>
    </lineage>
</organism>
<evidence type="ECO:0000259" key="11">
    <source>
        <dbReference type="PROSITE" id="PS51755"/>
    </source>
</evidence>
<evidence type="ECO:0000256" key="9">
    <source>
        <dbReference type="PROSITE-ProRule" id="PRU01091"/>
    </source>
</evidence>
<evidence type="ECO:0000256" key="7">
    <source>
        <dbReference type="ARBA" id="ARBA00024867"/>
    </source>
</evidence>
<dbReference type="Pfam" id="PF00486">
    <property type="entry name" value="Trans_reg_C"/>
    <property type="match status" value="1"/>
</dbReference>
<dbReference type="Gene3D" id="6.10.250.690">
    <property type="match status" value="1"/>
</dbReference>
<dbReference type="GO" id="GO:0000156">
    <property type="term" value="F:phosphorelay response regulator activity"/>
    <property type="evidence" value="ECO:0007669"/>
    <property type="project" value="TreeGrafter"/>
</dbReference>
<evidence type="ECO:0000256" key="4">
    <source>
        <dbReference type="ARBA" id="ARBA00023015"/>
    </source>
</evidence>
<dbReference type="RefSeq" id="WP_057559148.1">
    <property type="nucleotide sequence ID" value="NZ_CDNY01000024.1"/>
</dbReference>
<evidence type="ECO:0000256" key="2">
    <source>
        <dbReference type="ARBA" id="ARBA00022553"/>
    </source>
</evidence>
<keyword evidence="3" id="KW-0902">Two-component regulatory system</keyword>
<evidence type="ECO:0000313" key="12">
    <source>
        <dbReference type="EMBL" id="CEN31734.1"/>
    </source>
</evidence>
<dbReference type="PANTHER" id="PTHR48111:SF22">
    <property type="entry name" value="REGULATOR OF RPOS"/>
    <property type="match status" value="1"/>
</dbReference>
<dbReference type="GO" id="GO:0006355">
    <property type="term" value="P:regulation of DNA-templated transcription"/>
    <property type="evidence" value="ECO:0007669"/>
    <property type="project" value="InterPro"/>
</dbReference>
<sequence>MKILVVEDNTKLLDSIVKELEKHFQVESTSNGEEAYYLIKQNIYDLVVLDLMLPGMDGIQILEGIRKTNEDILVLILTAKESVDDKVKAFMIGANDYLTKPFYMEELVARIYAMLRTKGKLDNKNTLEFKGLKLDLNKKKVTIEGNEIELANKQFNLLEYLLLNKGTILLKEQIFDRIWGLDSDSTIDIVEVYISNIRKKLSTYGYHKYIVTKRRVGYMFDDKQ</sequence>
<evidence type="ECO:0000256" key="5">
    <source>
        <dbReference type="ARBA" id="ARBA00023125"/>
    </source>
</evidence>
<dbReference type="SMART" id="SM00448">
    <property type="entry name" value="REC"/>
    <property type="match status" value="1"/>
</dbReference>
<evidence type="ECO:0000313" key="13">
    <source>
        <dbReference type="Proteomes" id="UP000049685"/>
    </source>
</evidence>
<evidence type="ECO:0000256" key="8">
    <source>
        <dbReference type="PROSITE-ProRule" id="PRU00169"/>
    </source>
</evidence>
<dbReference type="Pfam" id="PF00072">
    <property type="entry name" value="Response_reg"/>
    <property type="match status" value="1"/>
</dbReference>
<evidence type="ECO:0000256" key="1">
    <source>
        <dbReference type="ARBA" id="ARBA00018672"/>
    </source>
</evidence>
<keyword evidence="2 8" id="KW-0597">Phosphoprotein</keyword>
<evidence type="ECO:0000256" key="6">
    <source>
        <dbReference type="ARBA" id="ARBA00023163"/>
    </source>
</evidence>
<dbReference type="GO" id="GO:0000976">
    <property type="term" value="F:transcription cis-regulatory region binding"/>
    <property type="evidence" value="ECO:0007669"/>
    <property type="project" value="TreeGrafter"/>
</dbReference>